<dbReference type="SUPFAM" id="SSF48452">
    <property type="entry name" value="TPR-like"/>
    <property type="match status" value="1"/>
</dbReference>
<sequence length="197" mass="20594">MTFERLMPLAAVPITCVMLLSACASTAPAASHAPKAAPTMASAMAEVDAAVLAGQNDKAYAILKNAGTAFPTDKTPWVRMAQMHFDSTNYGEAIVDALEALERDPDDTLANSIVAVSGLRVTSKALSDLSQKNNLTGNVRTEAQDLAKLLRTSLNEDVLVPNNRPAAPRVKETVKKALGAASAARSTASSDPFGALK</sequence>
<dbReference type="InterPro" id="IPR011990">
    <property type="entry name" value="TPR-like_helical_dom_sf"/>
</dbReference>
<comment type="caution">
    <text evidence="2">The sequence shown here is derived from an EMBL/GenBank/DDBJ whole genome shotgun (WGS) entry which is preliminary data.</text>
</comment>
<reference evidence="2" key="1">
    <citation type="submission" date="2022-08" db="EMBL/GenBank/DDBJ databases">
        <title>Reclassification of Massilia species as members of the genera Telluria, Duganella, Pseudoduganella, Mokoshia gen. nov. and Zemynaea gen. nov. using orthogonal and non-orthogonal genome-based approaches.</title>
        <authorList>
            <person name="Bowman J.P."/>
        </authorList>
    </citation>
    <scope>NUCLEOTIDE SEQUENCE</scope>
    <source>
        <strain evidence="2">LMG 11547</strain>
    </source>
</reference>
<feature type="chain" id="PRO_5046153406" description="Lipoprotein" evidence="1">
    <location>
        <begin position="30"/>
        <end position="197"/>
    </location>
</feature>
<gene>
    <name evidence="2" type="ORF">NX786_18320</name>
</gene>
<protein>
    <recommendedName>
        <fullName evidence="4">Lipoprotein</fullName>
    </recommendedName>
</protein>
<evidence type="ECO:0000256" key="1">
    <source>
        <dbReference type="SAM" id="SignalP"/>
    </source>
</evidence>
<evidence type="ECO:0008006" key="4">
    <source>
        <dbReference type="Google" id="ProtNLM"/>
    </source>
</evidence>
<dbReference type="RefSeq" id="WP_259450366.1">
    <property type="nucleotide sequence ID" value="NZ_CP119520.1"/>
</dbReference>
<dbReference type="EMBL" id="JANUHC010000006">
    <property type="protein sequence ID" value="MCS0631287.1"/>
    <property type="molecule type" value="Genomic_DNA"/>
</dbReference>
<evidence type="ECO:0000313" key="2">
    <source>
        <dbReference type="EMBL" id="MCS0631287.1"/>
    </source>
</evidence>
<keyword evidence="1" id="KW-0732">Signal</keyword>
<proteinExistence type="predicted"/>
<organism evidence="2 3">
    <name type="scientific">Telluria mixta</name>
    <dbReference type="NCBI Taxonomy" id="34071"/>
    <lineage>
        <taxon>Bacteria</taxon>
        <taxon>Pseudomonadati</taxon>
        <taxon>Pseudomonadota</taxon>
        <taxon>Betaproteobacteria</taxon>
        <taxon>Burkholderiales</taxon>
        <taxon>Oxalobacteraceae</taxon>
        <taxon>Telluria group</taxon>
        <taxon>Telluria</taxon>
    </lineage>
</organism>
<evidence type="ECO:0000313" key="3">
    <source>
        <dbReference type="Proteomes" id="UP001165263"/>
    </source>
</evidence>
<dbReference type="Gene3D" id="1.25.40.10">
    <property type="entry name" value="Tetratricopeptide repeat domain"/>
    <property type="match status" value="1"/>
</dbReference>
<accession>A0ABT2C1N0</accession>
<dbReference type="Proteomes" id="UP001165263">
    <property type="component" value="Unassembled WGS sequence"/>
</dbReference>
<dbReference type="PROSITE" id="PS51257">
    <property type="entry name" value="PROKAR_LIPOPROTEIN"/>
    <property type="match status" value="1"/>
</dbReference>
<keyword evidence="3" id="KW-1185">Reference proteome</keyword>
<name>A0ABT2C1N0_9BURK</name>
<feature type="signal peptide" evidence="1">
    <location>
        <begin position="1"/>
        <end position="29"/>
    </location>
</feature>